<dbReference type="Gene3D" id="1.10.510.10">
    <property type="entry name" value="Transferase(Phosphotransferase) domain 1"/>
    <property type="match status" value="1"/>
</dbReference>
<dbReference type="Gene3D" id="3.30.200.20">
    <property type="entry name" value="Phosphorylase Kinase, domain 1"/>
    <property type="match status" value="1"/>
</dbReference>
<accession>A0A543CVC4</accession>
<dbReference type="PANTHER" id="PTHR30290:SF83">
    <property type="entry name" value="ABC TRANSPORTER SUBSTRATE-BINDING PROTEIN"/>
    <property type="match status" value="1"/>
</dbReference>
<name>A0A543CVC4_9ACTN</name>
<dbReference type="CDD" id="cd14014">
    <property type="entry name" value="STKc_PknB_like"/>
    <property type="match status" value="1"/>
</dbReference>
<feature type="compositionally biased region" description="Low complexity" evidence="1">
    <location>
        <begin position="297"/>
        <end position="320"/>
    </location>
</feature>
<feature type="compositionally biased region" description="Pro residues" evidence="1">
    <location>
        <begin position="341"/>
        <end position="352"/>
    </location>
</feature>
<organism evidence="3 4">
    <name type="scientific">Actinoallomurus bryophytorum</name>
    <dbReference type="NCBI Taxonomy" id="1490222"/>
    <lineage>
        <taxon>Bacteria</taxon>
        <taxon>Bacillati</taxon>
        <taxon>Actinomycetota</taxon>
        <taxon>Actinomycetes</taxon>
        <taxon>Streptosporangiales</taxon>
        <taxon>Thermomonosporaceae</taxon>
        <taxon>Actinoallomurus</taxon>
    </lineage>
</organism>
<dbReference type="Pfam" id="PF00496">
    <property type="entry name" value="SBP_bac_5"/>
    <property type="match status" value="1"/>
</dbReference>
<dbReference type="AlphaFoldDB" id="A0A543CVC4"/>
<dbReference type="GO" id="GO:1904680">
    <property type="term" value="F:peptide transmembrane transporter activity"/>
    <property type="evidence" value="ECO:0007669"/>
    <property type="project" value="TreeGrafter"/>
</dbReference>
<dbReference type="Gene3D" id="3.10.105.10">
    <property type="entry name" value="Dipeptide-binding Protein, Domain 3"/>
    <property type="match status" value="1"/>
</dbReference>
<dbReference type="InterPro" id="IPR000719">
    <property type="entry name" value="Prot_kinase_dom"/>
</dbReference>
<reference evidence="3 4" key="1">
    <citation type="submission" date="2019-06" db="EMBL/GenBank/DDBJ databases">
        <title>Sequencing the genomes of 1000 actinobacteria strains.</title>
        <authorList>
            <person name="Klenk H.-P."/>
        </authorList>
    </citation>
    <scope>NUCLEOTIDE SEQUENCE [LARGE SCALE GENOMIC DNA]</scope>
    <source>
        <strain evidence="3 4">DSM 102200</strain>
    </source>
</reference>
<dbReference type="OrthoDB" id="5240629at2"/>
<dbReference type="InterPro" id="IPR008271">
    <property type="entry name" value="Ser/Thr_kinase_AS"/>
</dbReference>
<dbReference type="Proteomes" id="UP000316096">
    <property type="component" value="Unassembled WGS sequence"/>
</dbReference>
<comment type="caution">
    <text evidence="3">The sequence shown here is derived from an EMBL/GenBank/DDBJ whole genome shotgun (WGS) entry which is preliminary data.</text>
</comment>
<feature type="compositionally biased region" description="Acidic residues" evidence="1">
    <location>
        <begin position="41"/>
        <end position="58"/>
    </location>
</feature>
<feature type="region of interest" description="Disordered" evidence="1">
    <location>
        <begin position="1"/>
        <end position="22"/>
    </location>
</feature>
<evidence type="ECO:0000259" key="2">
    <source>
        <dbReference type="PROSITE" id="PS50011"/>
    </source>
</evidence>
<dbReference type="EMBL" id="VFOZ01000001">
    <property type="protein sequence ID" value="TQM01047.1"/>
    <property type="molecule type" value="Genomic_DNA"/>
</dbReference>
<dbReference type="InterPro" id="IPR039424">
    <property type="entry name" value="SBP_5"/>
</dbReference>
<evidence type="ECO:0000313" key="4">
    <source>
        <dbReference type="Proteomes" id="UP000316096"/>
    </source>
</evidence>
<dbReference type="CDD" id="cd08506">
    <property type="entry name" value="PBP2_clavulanate_OppA2"/>
    <property type="match status" value="1"/>
</dbReference>
<dbReference type="GO" id="GO:0004672">
    <property type="term" value="F:protein kinase activity"/>
    <property type="evidence" value="ECO:0007669"/>
    <property type="project" value="InterPro"/>
</dbReference>
<evidence type="ECO:0000256" key="1">
    <source>
        <dbReference type="SAM" id="MobiDB-lite"/>
    </source>
</evidence>
<feature type="region of interest" description="Disordered" evidence="1">
    <location>
        <begin position="283"/>
        <end position="369"/>
    </location>
</feature>
<feature type="domain" description="Protein kinase" evidence="2">
    <location>
        <begin position="18"/>
        <end position="295"/>
    </location>
</feature>
<dbReference type="InterPro" id="IPR011009">
    <property type="entry name" value="Kinase-like_dom_sf"/>
</dbReference>
<sequence length="947" mass="101352">MQGPRPLRPGDPERLGDYRLTGLLGEGGQGIVYLGERLDDPAPDDPAPDGTAAEDDEPGPGKSRELFAIKLLRTHLSGDERARRYFARELAAAQRIDPFFTARIIEADVEGRTPYIVSEYVEGRPLSETVRGEGPMSGLELHRLAVGTLSALISIHQANVVHRDFKPSNVLLGAERPRVIDFGIARALDSTMSVTSGVVGTPAYMAPEQLNGQQVTPAVDVFAWGATMVFAATGAPPFGQDSIPVMMHRILNADPVIGNIQSPLRELVWYCLYKNPAHRPTTHQVMAGLGPAPVTPAPASSQQASSQQASPSQIPSLWGTGPQGGTPWGETPSPVNLQLPPDAPPPSPPPGDAGPDGTGSGPAQRAPGSVRRRWLPAVAAAAGVALVAAATVVVVNLDRPNRKPRKPSVAAAADAGLAKVVNPSTTRGGTLKLRQPADFDSLDPGDMYYTSSWNFSRLYARSLLTYRGAPGVAGLRPVPDLATGPGEASADLKTWTYRLRDGVTFEDGAPVTAKDVRYAVARTFAADVFATGPAYFRELLDAGTYAGPYKDADLDHFTGVTTPDDHTVVFHLKKPLADFDYLVAMPQTAPVPAAKDTREAYKEHPVSTGPYKIEQYTATKSVSLVRNPSWHSDGIRTALPDRIEVTFGQTSDAVDQQLVSGQADVDPDSTGLQAAAQARVLADPNLRKNTDTLTTGFLRYVALSTKVAPFDNVHCRRAVQYAVDRTATQTAGGGTQAAEPATNIAPPVIVGRERFDAYPADTAKAKQELASCGKPAGFSTRIAIREDRPKDKALAAAVQQALARVGISVRTEEYPTTDFYKDDAGNPEFVHKNGLGMILSAWGPDYPTAMGFFPQLVDGRQIQATYNNNLSELNDSGVNDVLDRLADTRDRTTREGLTADLDRKVMGTAAIVPLLYDKFVLYRGPRLTNASVSQMYVGYDLTTLGIG</sequence>
<feature type="region of interest" description="Disordered" evidence="1">
    <location>
        <begin position="34"/>
        <end position="63"/>
    </location>
</feature>
<proteinExistence type="predicted"/>
<keyword evidence="4" id="KW-1185">Reference proteome</keyword>
<gene>
    <name evidence="3" type="ORF">FB559_6790</name>
</gene>
<dbReference type="Pfam" id="PF00069">
    <property type="entry name" value="Pkinase"/>
    <property type="match status" value="1"/>
</dbReference>
<feature type="compositionally biased region" description="Basic and acidic residues" evidence="1">
    <location>
        <begin position="8"/>
        <end position="17"/>
    </location>
</feature>
<dbReference type="RefSeq" id="WP_141960930.1">
    <property type="nucleotide sequence ID" value="NZ_VFOZ01000001.1"/>
</dbReference>
<dbReference type="PROSITE" id="PS50011">
    <property type="entry name" value="PROTEIN_KINASE_DOM"/>
    <property type="match status" value="1"/>
</dbReference>
<dbReference type="GO" id="GO:0005524">
    <property type="term" value="F:ATP binding"/>
    <property type="evidence" value="ECO:0007669"/>
    <property type="project" value="InterPro"/>
</dbReference>
<dbReference type="SUPFAM" id="SSF56112">
    <property type="entry name" value="Protein kinase-like (PK-like)"/>
    <property type="match status" value="1"/>
</dbReference>
<protein>
    <submittedName>
        <fullName evidence="3">Peptide/nickel transport system substrate-binding protein</fullName>
    </submittedName>
</protein>
<dbReference type="Gene3D" id="3.40.190.10">
    <property type="entry name" value="Periplasmic binding protein-like II"/>
    <property type="match status" value="1"/>
</dbReference>
<dbReference type="PANTHER" id="PTHR30290">
    <property type="entry name" value="PERIPLASMIC BINDING COMPONENT OF ABC TRANSPORTER"/>
    <property type="match status" value="1"/>
</dbReference>
<evidence type="ECO:0000313" key="3">
    <source>
        <dbReference type="EMBL" id="TQM01047.1"/>
    </source>
</evidence>
<dbReference type="PROSITE" id="PS00108">
    <property type="entry name" value="PROTEIN_KINASE_ST"/>
    <property type="match status" value="1"/>
</dbReference>
<dbReference type="GO" id="GO:0015833">
    <property type="term" value="P:peptide transport"/>
    <property type="evidence" value="ECO:0007669"/>
    <property type="project" value="TreeGrafter"/>
</dbReference>
<dbReference type="SUPFAM" id="SSF53850">
    <property type="entry name" value="Periplasmic binding protein-like II"/>
    <property type="match status" value="1"/>
</dbReference>
<dbReference type="InterPro" id="IPR000914">
    <property type="entry name" value="SBP_5_dom"/>
</dbReference>